<dbReference type="InterPro" id="IPR009053">
    <property type="entry name" value="Prefoldin"/>
</dbReference>
<reference evidence="4 5" key="1">
    <citation type="submission" date="2014-04" db="EMBL/GenBank/DDBJ databases">
        <authorList>
            <consortium name="DOE Joint Genome Institute"/>
            <person name="Kuo A."/>
            <person name="Kohler A."/>
            <person name="Costa M.D."/>
            <person name="Nagy L.G."/>
            <person name="Floudas D."/>
            <person name="Copeland A."/>
            <person name="Barry K.W."/>
            <person name="Cichocki N."/>
            <person name="Veneault-Fourrey C."/>
            <person name="LaButti K."/>
            <person name="Lindquist E.A."/>
            <person name="Lipzen A."/>
            <person name="Lundell T."/>
            <person name="Morin E."/>
            <person name="Murat C."/>
            <person name="Sun H."/>
            <person name="Tunlid A."/>
            <person name="Henrissat B."/>
            <person name="Grigoriev I.V."/>
            <person name="Hibbett D.S."/>
            <person name="Martin F."/>
            <person name="Nordberg H.P."/>
            <person name="Cantor M.N."/>
            <person name="Hua S.X."/>
        </authorList>
    </citation>
    <scope>NUCLEOTIDE SEQUENCE [LARGE SCALE GENOMIC DNA]</scope>
    <source>
        <strain evidence="4 5">Marx 270</strain>
    </source>
</reference>
<evidence type="ECO:0000313" key="4">
    <source>
        <dbReference type="EMBL" id="KIO02572.1"/>
    </source>
</evidence>
<dbReference type="GO" id="GO:0016272">
    <property type="term" value="C:prefoldin complex"/>
    <property type="evidence" value="ECO:0007669"/>
    <property type="project" value="InterPro"/>
</dbReference>
<dbReference type="Proteomes" id="UP000054217">
    <property type="component" value="Unassembled WGS sequence"/>
</dbReference>
<reference evidence="5" key="2">
    <citation type="submission" date="2015-01" db="EMBL/GenBank/DDBJ databases">
        <title>Evolutionary Origins and Diversification of the Mycorrhizal Mutualists.</title>
        <authorList>
            <consortium name="DOE Joint Genome Institute"/>
            <consortium name="Mycorrhizal Genomics Consortium"/>
            <person name="Kohler A."/>
            <person name="Kuo A."/>
            <person name="Nagy L.G."/>
            <person name="Floudas D."/>
            <person name="Copeland A."/>
            <person name="Barry K.W."/>
            <person name="Cichocki N."/>
            <person name="Veneault-Fourrey C."/>
            <person name="LaButti K."/>
            <person name="Lindquist E.A."/>
            <person name="Lipzen A."/>
            <person name="Lundell T."/>
            <person name="Morin E."/>
            <person name="Murat C."/>
            <person name="Riley R."/>
            <person name="Ohm R."/>
            <person name="Sun H."/>
            <person name="Tunlid A."/>
            <person name="Henrissat B."/>
            <person name="Grigoriev I.V."/>
            <person name="Hibbett D.S."/>
            <person name="Martin F."/>
        </authorList>
    </citation>
    <scope>NUCLEOTIDE SEQUENCE [LARGE SCALE GENOMIC DNA]</scope>
    <source>
        <strain evidence="5">Marx 270</strain>
    </source>
</reference>
<dbReference type="STRING" id="870435.A0A0C3JYV3"/>
<dbReference type="CDD" id="cd23157">
    <property type="entry name" value="Prefoldin_5"/>
    <property type="match status" value="1"/>
</dbReference>
<keyword evidence="2" id="KW-0143">Chaperone</keyword>
<dbReference type="SUPFAM" id="SSF46579">
    <property type="entry name" value="Prefoldin"/>
    <property type="match status" value="1"/>
</dbReference>
<dbReference type="GO" id="GO:0051082">
    <property type="term" value="F:unfolded protein binding"/>
    <property type="evidence" value="ECO:0007669"/>
    <property type="project" value="InterPro"/>
</dbReference>
<dbReference type="NCBIfam" id="TIGR00293">
    <property type="entry name" value="prefoldin subunit alpha"/>
    <property type="match status" value="1"/>
</dbReference>
<dbReference type="HAMAP" id="MF_00308">
    <property type="entry name" value="PfdA"/>
    <property type="match status" value="1"/>
</dbReference>
<feature type="coiled-coil region" evidence="3">
    <location>
        <begin position="10"/>
        <end position="44"/>
    </location>
</feature>
<evidence type="ECO:0000313" key="5">
    <source>
        <dbReference type="Proteomes" id="UP000054217"/>
    </source>
</evidence>
<keyword evidence="5" id="KW-1185">Reference proteome</keyword>
<evidence type="ECO:0000256" key="3">
    <source>
        <dbReference type="SAM" id="Coils"/>
    </source>
</evidence>
<dbReference type="GO" id="GO:1990113">
    <property type="term" value="P:RNA polymerase I assembly"/>
    <property type="evidence" value="ECO:0007669"/>
    <property type="project" value="TreeGrafter"/>
</dbReference>
<dbReference type="PANTHER" id="PTHR12674:SF2">
    <property type="entry name" value="PREFOLDIN SUBUNIT 5"/>
    <property type="match status" value="1"/>
</dbReference>
<sequence length="159" mass="17881">MASTAQPQQINIADLDLQQLAEVRRQLEEELSHLTNSFAQLKQAQSKFKQCVDNVQEVKPKNAGTTILVPLTNSLYVPGKLSDPEHVIVDVGTGYYVKKTREEAQKYYSAKVEYIRSNLETLSETIQKKQENVNYLINVMQVKIGEQSQSPAQASKSNP</sequence>
<proteinExistence type="inferred from homology"/>
<dbReference type="FunFam" id="1.10.287.370:FF:000004">
    <property type="entry name" value="Probable prefoldin subunit 5"/>
    <property type="match status" value="1"/>
</dbReference>
<evidence type="ECO:0000256" key="2">
    <source>
        <dbReference type="ARBA" id="ARBA00023186"/>
    </source>
</evidence>
<accession>A0A0C3JYV3</accession>
<dbReference type="EMBL" id="KN831981">
    <property type="protein sequence ID" value="KIO02572.1"/>
    <property type="molecule type" value="Genomic_DNA"/>
</dbReference>
<name>A0A0C3JYV3_PISTI</name>
<dbReference type="GO" id="GO:0005737">
    <property type="term" value="C:cytoplasm"/>
    <property type="evidence" value="ECO:0007669"/>
    <property type="project" value="TreeGrafter"/>
</dbReference>
<protein>
    <recommendedName>
        <fullName evidence="6">Prefoldin alpha subunit</fullName>
    </recommendedName>
</protein>
<dbReference type="HOGENOM" id="CLU_091867_0_2_1"/>
<dbReference type="InterPro" id="IPR004127">
    <property type="entry name" value="Prefoldin_subunit_alpha"/>
</dbReference>
<evidence type="ECO:0008006" key="6">
    <source>
        <dbReference type="Google" id="ProtNLM"/>
    </source>
</evidence>
<dbReference type="Gene3D" id="1.10.287.370">
    <property type="match status" value="1"/>
</dbReference>
<dbReference type="PANTHER" id="PTHR12674">
    <property type="entry name" value="PREFOLDIN SUBUNIT 5"/>
    <property type="match status" value="1"/>
</dbReference>
<dbReference type="Pfam" id="PF02996">
    <property type="entry name" value="Prefoldin"/>
    <property type="match status" value="1"/>
</dbReference>
<comment type="similarity">
    <text evidence="1">Belongs to the prefoldin subunit alpha family.</text>
</comment>
<gene>
    <name evidence="4" type="ORF">M404DRAFT_147612</name>
</gene>
<keyword evidence="3" id="KW-0175">Coiled coil</keyword>
<dbReference type="GO" id="GO:1990115">
    <property type="term" value="P:RNA polymerase III assembly"/>
    <property type="evidence" value="ECO:0007669"/>
    <property type="project" value="TreeGrafter"/>
</dbReference>
<dbReference type="InterPro" id="IPR011599">
    <property type="entry name" value="PFD_alpha_archaea"/>
</dbReference>
<dbReference type="InParanoid" id="A0A0C3JYV3"/>
<dbReference type="GO" id="GO:1990114">
    <property type="term" value="P:RNA polymerase II core complex assembly"/>
    <property type="evidence" value="ECO:0007669"/>
    <property type="project" value="TreeGrafter"/>
</dbReference>
<dbReference type="AlphaFoldDB" id="A0A0C3JYV3"/>
<evidence type="ECO:0000256" key="1">
    <source>
        <dbReference type="ARBA" id="ARBA00010048"/>
    </source>
</evidence>
<dbReference type="FunCoup" id="A0A0C3JYV3">
    <property type="interactions" value="645"/>
</dbReference>
<dbReference type="GO" id="GO:0006457">
    <property type="term" value="P:protein folding"/>
    <property type="evidence" value="ECO:0007669"/>
    <property type="project" value="InterPro"/>
</dbReference>
<organism evidence="4 5">
    <name type="scientific">Pisolithus tinctorius Marx 270</name>
    <dbReference type="NCBI Taxonomy" id="870435"/>
    <lineage>
        <taxon>Eukaryota</taxon>
        <taxon>Fungi</taxon>
        <taxon>Dikarya</taxon>
        <taxon>Basidiomycota</taxon>
        <taxon>Agaricomycotina</taxon>
        <taxon>Agaricomycetes</taxon>
        <taxon>Agaricomycetidae</taxon>
        <taxon>Boletales</taxon>
        <taxon>Sclerodermatineae</taxon>
        <taxon>Pisolithaceae</taxon>
        <taxon>Pisolithus</taxon>
    </lineage>
</organism>
<dbReference type="OrthoDB" id="10267474at2759"/>